<dbReference type="GO" id="GO:0004180">
    <property type="term" value="F:carboxypeptidase activity"/>
    <property type="evidence" value="ECO:0007669"/>
    <property type="project" value="TreeGrafter"/>
</dbReference>
<evidence type="ECO:0000256" key="5">
    <source>
        <dbReference type="ARBA" id="ARBA00022833"/>
    </source>
</evidence>
<dbReference type="GO" id="GO:0051603">
    <property type="term" value="P:proteolysis involved in protein catabolic process"/>
    <property type="evidence" value="ECO:0007669"/>
    <property type="project" value="TreeGrafter"/>
</dbReference>
<evidence type="ECO:0000259" key="6">
    <source>
        <dbReference type="Pfam" id="PF07687"/>
    </source>
</evidence>
<keyword evidence="2" id="KW-0645">Protease</keyword>
<evidence type="ECO:0000256" key="1">
    <source>
        <dbReference type="ARBA" id="ARBA00006247"/>
    </source>
</evidence>
<keyword evidence="8" id="KW-1185">Reference proteome</keyword>
<evidence type="ECO:0000313" key="8">
    <source>
        <dbReference type="Proteomes" id="UP000559027"/>
    </source>
</evidence>
<dbReference type="GO" id="GO:0000328">
    <property type="term" value="C:fungal-type vacuole lumen"/>
    <property type="evidence" value="ECO:0007669"/>
    <property type="project" value="TreeGrafter"/>
</dbReference>
<dbReference type="InterPro" id="IPR047177">
    <property type="entry name" value="Pept_M20A"/>
</dbReference>
<organism evidence="7 8">
    <name type="scientific">Leucocoprinus leucothites</name>
    <dbReference type="NCBI Taxonomy" id="201217"/>
    <lineage>
        <taxon>Eukaryota</taxon>
        <taxon>Fungi</taxon>
        <taxon>Dikarya</taxon>
        <taxon>Basidiomycota</taxon>
        <taxon>Agaricomycotina</taxon>
        <taxon>Agaricomycetes</taxon>
        <taxon>Agaricomycetidae</taxon>
        <taxon>Agaricales</taxon>
        <taxon>Agaricineae</taxon>
        <taxon>Agaricaceae</taxon>
        <taxon>Leucocoprinus</taxon>
    </lineage>
</organism>
<dbReference type="PANTHER" id="PTHR45962">
    <property type="entry name" value="N-FATTY-ACYL-AMINO ACID SYNTHASE/HYDROLASE PM20D1"/>
    <property type="match status" value="1"/>
</dbReference>
<comment type="caution">
    <text evidence="7">The sequence shown here is derived from an EMBL/GenBank/DDBJ whole genome shotgun (WGS) entry which is preliminary data.</text>
</comment>
<evidence type="ECO:0000313" key="7">
    <source>
        <dbReference type="EMBL" id="KAF5363383.1"/>
    </source>
</evidence>
<gene>
    <name evidence="7" type="ORF">D9756_000019</name>
</gene>
<keyword evidence="4" id="KW-0378">Hydrolase</keyword>
<feature type="domain" description="Peptidase M20 dimerisation" evidence="6">
    <location>
        <begin position="10"/>
        <end position="63"/>
    </location>
</feature>
<dbReference type="InterPro" id="IPR011650">
    <property type="entry name" value="Peptidase_M20_dimer"/>
</dbReference>
<evidence type="ECO:0000256" key="3">
    <source>
        <dbReference type="ARBA" id="ARBA00022723"/>
    </source>
</evidence>
<reference evidence="7 8" key="1">
    <citation type="journal article" date="2020" name="ISME J.">
        <title>Uncovering the hidden diversity of litter-decomposition mechanisms in mushroom-forming fungi.</title>
        <authorList>
            <person name="Floudas D."/>
            <person name="Bentzer J."/>
            <person name="Ahren D."/>
            <person name="Johansson T."/>
            <person name="Persson P."/>
            <person name="Tunlid A."/>
        </authorList>
    </citation>
    <scope>NUCLEOTIDE SEQUENCE [LARGE SCALE GENOMIC DNA]</scope>
    <source>
        <strain evidence="7 8">CBS 146.42</strain>
    </source>
</reference>
<keyword evidence="5" id="KW-0862">Zinc</keyword>
<proteinExistence type="inferred from homology"/>
<dbReference type="OrthoDB" id="3064516at2759"/>
<dbReference type="SUPFAM" id="SSF53187">
    <property type="entry name" value="Zn-dependent exopeptidases"/>
    <property type="match status" value="1"/>
</dbReference>
<dbReference type="Pfam" id="PF07687">
    <property type="entry name" value="M20_dimer"/>
    <property type="match status" value="1"/>
</dbReference>
<dbReference type="PANTHER" id="PTHR45962:SF1">
    <property type="entry name" value="N-FATTY-ACYL-AMINO ACID SYNTHASE_HYDROLASE PM20D1"/>
    <property type="match status" value="1"/>
</dbReference>
<dbReference type="Proteomes" id="UP000559027">
    <property type="component" value="Unassembled WGS sequence"/>
</dbReference>
<accession>A0A8H5LN88</accession>
<comment type="similarity">
    <text evidence="1">Belongs to the peptidase M20A family.</text>
</comment>
<name>A0A8H5LN88_9AGAR</name>
<dbReference type="AlphaFoldDB" id="A0A8H5LN88"/>
<dbReference type="InterPro" id="IPR036264">
    <property type="entry name" value="Bact_exopeptidase_dim_dom"/>
</dbReference>
<dbReference type="SUPFAM" id="SSF55031">
    <property type="entry name" value="Bacterial exopeptidase dimerisation domain"/>
    <property type="match status" value="1"/>
</dbReference>
<evidence type="ECO:0000256" key="4">
    <source>
        <dbReference type="ARBA" id="ARBA00022801"/>
    </source>
</evidence>
<dbReference type="GO" id="GO:0046872">
    <property type="term" value="F:metal ion binding"/>
    <property type="evidence" value="ECO:0007669"/>
    <property type="project" value="UniProtKB-KW"/>
</dbReference>
<sequence>MSMTDRYLIETSKALTVFNGGVKANTLPEHANATVNTRIEIFSTHEQMKNTYLDVAKSVAQQYSLLLNGKAYSNEELIGNITVGWSPMPRKPSPISPSTLSDPAWEVLSKANQATFGSSIVTTPSLLTGNTDTRHYWNLCVVSPLSKVSTDKSQYTLNLSMDASAKWHKRQYACLRLNIHTVDEKILINTHVDGVRFYTGTRLSLGANAAVDIELTVVFLPGEADSEA</sequence>
<dbReference type="EMBL" id="JAACJO010000001">
    <property type="protein sequence ID" value="KAF5363383.1"/>
    <property type="molecule type" value="Genomic_DNA"/>
</dbReference>
<keyword evidence="3" id="KW-0479">Metal-binding</keyword>
<evidence type="ECO:0000256" key="2">
    <source>
        <dbReference type="ARBA" id="ARBA00022670"/>
    </source>
</evidence>
<protein>
    <recommendedName>
        <fullName evidence="6">Peptidase M20 dimerisation domain-containing protein</fullName>
    </recommendedName>
</protein>